<evidence type="ECO:0000313" key="7">
    <source>
        <dbReference type="Proteomes" id="UP000272942"/>
    </source>
</evidence>
<dbReference type="GO" id="GO:0030335">
    <property type="term" value="P:positive regulation of cell migration"/>
    <property type="evidence" value="ECO:0007669"/>
    <property type="project" value="TreeGrafter"/>
</dbReference>
<dbReference type="OrthoDB" id="9988752at2759"/>
<evidence type="ECO:0000256" key="2">
    <source>
        <dbReference type="ARBA" id="ARBA00022782"/>
    </source>
</evidence>
<dbReference type="SUPFAM" id="SSF101912">
    <property type="entry name" value="Sema domain"/>
    <property type="match status" value="1"/>
</dbReference>
<keyword evidence="2" id="KW-0221">Differentiation</keyword>
<comment type="subcellular location">
    <subcellularLocation>
        <location evidence="1">Membrane</location>
        <topology evidence="1">Single-pass membrane protein</topology>
    </subcellularLocation>
</comment>
<reference evidence="6 7" key="2">
    <citation type="submission" date="2018-11" db="EMBL/GenBank/DDBJ databases">
        <authorList>
            <consortium name="Pathogen Informatics"/>
        </authorList>
    </citation>
    <scope>NUCLEOTIDE SEQUENCE [LARGE SCALE GENOMIC DNA]</scope>
    <source>
        <strain evidence="6 7">Egypt</strain>
    </source>
</reference>
<dbReference type="GO" id="GO:0071526">
    <property type="term" value="P:semaphorin-plexin signaling pathway"/>
    <property type="evidence" value="ECO:0007669"/>
    <property type="project" value="TreeGrafter"/>
</dbReference>
<dbReference type="GO" id="GO:0005886">
    <property type="term" value="C:plasma membrane"/>
    <property type="evidence" value="ECO:0007669"/>
    <property type="project" value="TreeGrafter"/>
</dbReference>
<dbReference type="InterPro" id="IPR036383">
    <property type="entry name" value="TSP1_rpt_sf"/>
</dbReference>
<dbReference type="PROSITE" id="PS50092">
    <property type="entry name" value="TSP1"/>
    <property type="match status" value="1"/>
</dbReference>
<sequence>MVWQIEMIPGHLEIIRAHFDSHKCLSSDSTAPVDTNLPLDSRLMYNVIRPRTGQPILIKEGTIWKHLSVDWVPQTPKSDNNLVVFTIDSNDVLTKWHLFKSEACVIEQIHMHREAQFGTGKTVHMQLIRDQYKPILLIATTKSVFRLPVARCSRLGHDERACVLLHDPYCAWNRQTEQCQELLETSELRKQLVRYETCPSESQDQTDVIVHGAWGAWGPWSPCQMSHNRSLHARRPTSLEFSRPSKAWDLADPLVVNGCQCRYRYCSAPYRFGIDAQACPSEYAIQVANCSTDGRWTSWSSWSGCEPACSPHRKYGRRQEVSKNGRFGNEEDSYPIRTRQRWCTNPSPMGEQGKNCPGLGKELQTCPKSEVTCTSGTKLFNNANLKICYGLKKNSLVQLAI</sequence>
<dbReference type="InterPro" id="IPR015943">
    <property type="entry name" value="WD40/YVTN_repeat-like_dom_sf"/>
</dbReference>
<dbReference type="GO" id="GO:0030215">
    <property type="term" value="F:semaphorin receptor binding"/>
    <property type="evidence" value="ECO:0007669"/>
    <property type="project" value="InterPro"/>
</dbReference>
<dbReference type="Proteomes" id="UP000272942">
    <property type="component" value="Unassembled WGS sequence"/>
</dbReference>
<organism evidence="8">
    <name type="scientific">Echinostoma caproni</name>
    <dbReference type="NCBI Taxonomy" id="27848"/>
    <lineage>
        <taxon>Eukaryota</taxon>
        <taxon>Metazoa</taxon>
        <taxon>Spiralia</taxon>
        <taxon>Lophotrochozoa</taxon>
        <taxon>Platyhelminthes</taxon>
        <taxon>Trematoda</taxon>
        <taxon>Digenea</taxon>
        <taxon>Plagiorchiida</taxon>
        <taxon>Echinostomata</taxon>
        <taxon>Echinostomatoidea</taxon>
        <taxon>Echinostomatidae</taxon>
        <taxon>Echinostoma</taxon>
    </lineage>
</organism>
<dbReference type="GO" id="GO:0007411">
    <property type="term" value="P:axon guidance"/>
    <property type="evidence" value="ECO:0007669"/>
    <property type="project" value="TreeGrafter"/>
</dbReference>
<dbReference type="PANTHER" id="PTHR11036:SF79">
    <property type="entry name" value="SEMAPHORIN 5C, ISOFORM A"/>
    <property type="match status" value="1"/>
</dbReference>
<dbReference type="InterPro" id="IPR027231">
    <property type="entry name" value="Semaphorin"/>
</dbReference>
<evidence type="ECO:0000256" key="1">
    <source>
        <dbReference type="ARBA" id="ARBA00004167"/>
    </source>
</evidence>
<dbReference type="InterPro" id="IPR000884">
    <property type="entry name" value="TSP1_rpt"/>
</dbReference>
<dbReference type="SMART" id="SM00423">
    <property type="entry name" value="PSI"/>
    <property type="match status" value="1"/>
</dbReference>
<dbReference type="SUPFAM" id="SSF103575">
    <property type="entry name" value="Plexin repeat"/>
    <property type="match status" value="1"/>
</dbReference>
<dbReference type="PANTHER" id="PTHR11036">
    <property type="entry name" value="SEMAPHORIN"/>
    <property type="match status" value="1"/>
</dbReference>
<keyword evidence="4" id="KW-0325">Glycoprotein</keyword>
<dbReference type="InterPro" id="IPR016201">
    <property type="entry name" value="PSI"/>
</dbReference>
<gene>
    <name evidence="6" type="ORF">ECPE_LOCUS16320</name>
</gene>
<dbReference type="WBParaSite" id="ECPE_0001636301-mRNA-1">
    <property type="protein sequence ID" value="ECPE_0001636301-mRNA-1"/>
    <property type="gene ID" value="ECPE_0001636301"/>
</dbReference>
<keyword evidence="7" id="KW-1185">Reference proteome</keyword>
<feature type="domain" description="PSI" evidence="5">
    <location>
        <begin position="151"/>
        <end position="199"/>
    </location>
</feature>
<dbReference type="Gene3D" id="3.30.1680.10">
    <property type="entry name" value="ligand-binding face of the semaphorins, domain 2"/>
    <property type="match status" value="1"/>
</dbReference>
<dbReference type="InterPro" id="IPR036352">
    <property type="entry name" value="Semap_dom_sf"/>
</dbReference>
<keyword evidence="3" id="KW-0524">Neurogenesis</keyword>
<evidence type="ECO:0000259" key="5">
    <source>
        <dbReference type="SMART" id="SM00423"/>
    </source>
</evidence>
<evidence type="ECO:0000256" key="3">
    <source>
        <dbReference type="ARBA" id="ARBA00022902"/>
    </source>
</evidence>
<reference evidence="8" key="1">
    <citation type="submission" date="2016-06" db="UniProtKB">
        <authorList>
            <consortium name="WormBaseParasite"/>
        </authorList>
    </citation>
    <scope>IDENTIFICATION</scope>
</reference>
<dbReference type="AlphaFoldDB" id="A0A183BAT5"/>
<dbReference type="GO" id="GO:0045499">
    <property type="term" value="F:chemorepellent activity"/>
    <property type="evidence" value="ECO:0007669"/>
    <property type="project" value="TreeGrafter"/>
</dbReference>
<protein>
    <submittedName>
        <fullName evidence="8">PSI domain-containing protein</fullName>
    </submittedName>
</protein>
<name>A0A183BAT5_9TREM</name>
<dbReference type="Gene3D" id="2.130.10.10">
    <property type="entry name" value="YVTN repeat-like/Quinoprotein amine dehydrogenase"/>
    <property type="match status" value="1"/>
</dbReference>
<evidence type="ECO:0000256" key="4">
    <source>
        <dbReference type="ARBA" id="ARBA00023180"/>
    </source>
</evidence>
<dbReference type="Gene3D" id="2.20.100.10">
    <property type="entry name" value="Thrombospondin type-1 (TSP1) repeat"/>
    <property type="match status" value="2"/>
</dbReference>
<dbReference type="EMBL" id="UZAN01063828">
    <property type="protein sequence ID" value="VDP93592.1"/>
    <property type="molecule type" value="Genomic_DNA"/>
</dbReference>
<evidence type="ECO:0000313" key="6">
    <source>
        <dbReference type="EMBL" id="VDP93592.1"/>
    </source>
</evidence>
<proteinExistence type="predicted"/>
<accession>A0A183BAT5</accession>
<evidence type="ECO:0000313" key="8">
    <source>
        <dbReference type="WBParaSite" id="ECPE_0001636301-mRNA-1"/>
    </source>
</evidence>